<keyword evidence="8 15" id="KW-0479">Metal-binding</keyword>
<evidence type="ECO:0000313" key="18">
    <source>
        <dbReference type="EMBL" id="PHH58677.1"/>
    </source>
</evidence>
<name>A0A2C5XQD6_9HYPO</name>
<feature type="domain" description="CFEM" evidence="17">
    <location>
        <begin position="1"/>
        <end position="90"/>
    </location>
</feature>
<keyword evidence="11" id="KW-0472">Membrane</keyword>
<evidence type="ECO:0000256" key="3">
    <source>
        <dbReference type="ARBA" id="ARBA00010031"/>
    </source>
</evidence>
<keyword evidence="14" id="KW-0449">Lipoprotein</keyword>
<sequence>MHLTAAIVAFCAIAVSAQDLGGLPECAKPCFIDNFPKSGCSNPNDYSCLCQSKNYIEAVTGCVVQKCQGTDLLDARQWAAEKCKAAGHPI</sequence>
<evidence type="ECO:0000256" key="9">
    <source>
        <dbReference type="ARBA" id="ARBA00022729"/>
    </source>
</evidence>
<dbReference type="EMBL" id="NJET01000343">
    <property type="protein sequence ID" value="PHH58677.1"/>
    <property type="molecule type" value="Genomic_DNA"/>
</dbReference>
<comment type="subcellular location">
    <subcellularLocation>
        <location evidence="1">Cell membrane</location>
        <topology evidence="1">Lipid-anchor</topology>
        <topology evidence="1">GPI-anchor</topology>
    </subcellularLocation>
    <subcellularLocation>
        <location evidence="2">Secreted</location>
    </subcellularLocation>
</comment>
<evidence type="ECO:0000256" key="12">
    <source>
        <dbReference type="ARBA" id="ARBA00023157"/>
    </source>
</evidence>
<dbReference type="GO" id="GO:0046872">
    <property type="term" value="F:metal ion binding"/>
    <property type="evidence" value="ECO:0007669"/>
    <property type="project" value="UniProtKB-UniRule"/>
</dbReference>
<organism evidence="18 19">
    <name type="scientific">Ophiocordyceps australis</name>
    <dbReference type="NCBI Taxonomy" id="1399860"/>
    <lineage>
        <taxon>Eukaryota</taxon>
        <taxon>Fungi</taxon>
        <taxon>Dikarya</taxon>
        <taxon>Ascomycota</taxon>
        <taxon>Pezizomycotina</taxon>
        <taxon>Sordariomycetes</taxon>
        <taxon>Hypocreomycetidae</taxon>
        <taxon>Hypocreales</taxon>
        <taxon>Ophiocordycipitaceae</taxon>
        <taxon>Ophiocordyceps</taxon>
    </lineage>
</organism>
<evidence type="ECO:0000256" key="14">
    <source>
        <dbReference type="ARBA" id="ARBA00023288"/>
    </source>
</evidence>
<dbReference type="SMART" id="SM00747">
    <property type="entry name" value="CFEM"/>
    <property type="match status" value="1"/>
</dbReference>
<feature type="disulfide bond" evidence="15">
    <location>
        <begin position="50"/>
        <end position="83"/>
    </location>
</feature>
<evidence type="ECO:0000256" key="13">
    <source>
        <dbReference type="ARBA" id="ARBA00023180"/>
    </source>
</evidence>
<accession>A0A2C5XQD6</accession>
<dbReference type="InterPro" id="IPR051735">
    <property type="entry name" value="CFEM_domain"/>
</dbReference>
<dbReference type="PANTHER" id="PTHR37928:SF2">
    <property type="entry name" value="GPI ANCHORED CFEM DOMAIN PROTEIN (AFU_ORTHOLOGUE AFUA_6G10580)"/>
    <property type="match status" value="1"/>
</dbReference>
<evidence type="ECO:0000256" key="16">
    <source>
        <dbReference type="SAM" id="SignalP"/>
    </source>
</evidence>
<feature type="chain" id="PRO_5013242641" description="CFEM domain-containing protein" evidence="16">
    <location>
        <begin position="18"/>
        <end position="90"/>
    </location>
</feature>
<keyword evidence="13" id="KW-0325">Glycoprotein</keyword>
<evidence type="ECO:0000256" key="10">
    <source>
        <dbReference type="ARBA" id="ARBA00023004"/>
    </source>
</evidence>
<keyword evidence="12 15" id="KW-1015">Disulfide bond</keyword>
<keyword evidence="5" id="KW-0964">Secreted</keyword>
<dbReference type="PANTHER" id="PTHR37928">
    <property type="entry name" value="CFEM DOMAIN PROTEIN (AFU_ORTHOLOGUE AFUA_6G14090)"/>
    <property type="match status" value="1"/>
</dbReference>
<evidence type="ECO:0000256" key="8">
    <source>
        <dbReference type="ARBA" id="ARBA00022723"/>
    </source>
</evidence>
<gene>
    <name evidence="18" type="ORF">CDD81_4880</name>
</gene>
<dbReference type="OrthoDB" id="3065412at2759"/>
<dbReference type="GO" id="GO:0098552">
    <property type="term" value="C:side of membrane"/>
    <property type="evidence" value="ECO:0007669"/>
    <property type="project" value="UniProtKB-KW"/>
</dbReference>
<dbReference type="Pfam" id="PF05730">
    <property type="entry name" value="CFEM"/>
    <property type="match status" value="1"/>
</dbReference>
<evidence type="ECO:0000256" key="6">
    <source>
        <dbReference type="ARBA" id="ARBA00022617"/>
    </source>
</evidence>
<proteinExistence type="inferred from homology"/>
<keyword evidence="9 16" id="KW-0732">Signal</keyword>
<reference evidence="18 19" key="1">
    <citation type="submission" date="2017-06" db="EMBL/GenBank/DDBJ databases">
        <title>Ant-infecting Ophiocordyceps genomes reveal a high diversity of potential behavioral manipulation genes and a possible major role for enterotoxins.</title>
        <authorList>
            <person name="De Bekker C."/>
            <person name="Evans H.C."/>
            <person name="Brachmann A."/>
            <person name="Hughes D.P."/>
        </authorList>
    </citation>
    <scope>NUCLEOTIDE SEQUENCE [LARGE SCALE GENOMIC DNA]</scope>
    <source>
        <strain evidence="18 19">Map64</strain>
    </source>
</reference>
<feature type="signal peptide" evidence="16">
    <location>
        <begin position="1"/>
        <end position="17"/>
    </location>
</feature>
<keyword evidence="4" id="KW-1003">Cell membrane</keyword>
<evidence type="ECO:0000256" key="2">
    <source>
        <dbReference type="ARBA" id="ARBA00004613"/>
    </source>
</evidence>
<comment type="caution">
    <text evidence="15">Lacks conserved residue(s) required for the propagation of feature annotation.</text>
</comment>
<dbReference type="Proteomes" id="UP000226192">
    <property type="component" value="Unassembled WGS sequence"/>
</dbReference>
<keyword evidence="19" id="KW-1185">Reference proteome</keyword>
<evidence type="ECO:0000256" key="1">
    <source>
        <dbReference type="ARBA" id="ARBA00004609"/>
    </source>
</evidence>
<dbReference type="PROSITE" id="PS52012">
    <property type="entry name" value="CFEM"/>
    <property type="match status" value="1"/>
</dbReference>
<dbReference type="AlphaFoldDB" id="A0A2C5XQD6"/>
<comment type="similarity">
    <text evidence="3">Belongs to the RBT5 family.</text>
</comment>
<dbReference type="InterPro" id="IPR008427">
    <property type="entry name" value="Extracellular_membr_CFEM_dom"/>
</dbReference>
<evidence type="ECO:0000256" key="15">
    <source>
        <dbReference type="PROSITE-ProRule" id="PRU01356"/>
    </source>
</evidence>
<evidence type="ECO:0000256" key="5">
    <source>
        <dbReference type="ARBA" id="ARBA00022525"/>
    </source>
</evidence>
<keyword evidence="10 15" id="KW-0408">Iron</keyword>
<dbReference type="GO" id="GO:0005576">
    <property type="term" value="C:extracellular region"/>
    <property type="evidence" value="ECO:0007669"/>
    <property type="project" value="UniProtKB-SubCell"/>
</dbReference>
<comment type="caution">
    <text evidence="18">The sequence shown here is derived from an EMBL/GenBank/DDBJ whole genome shotgun (WGS) entry which is preliminary data.</text>
</comment>
<evidence type="ECO:0000259" key="17">
    <source>
        <dbReference type="PROSITE" id="PS52012"/>
    </source>
</evidence>
<evidence type="ECO:0000256" key="11">
    <source>
        <dbReference type="ARBA" id="ARBA00023136"/>
    </source>
</evidence>
<dbReference type="GO" id="GO:0005886">
    <property type="term" value="C:plasma membrane"/>
    <property type="evidence" value="ECO:0007669"/>
    <property type="project" value="UniProtKB-SubCell"/>
</dbReference>
<dbReference type="STRING" id="1399860.A0A2C5XQD6"/>
<keyword evidence="6 15" id="KW-0349">Heme</keyword>
<evidence type="ECO:0000256" key="7">
    <source>
        <dbReference type="ARBA" id="ARBA00022622"/>
    </source>
</evidence>
<keyword evidence="7" id="KW-0336">GPI-anchor</keyword>
<evidence type="ECO:0000313" key="19">
    <source>
        <dbReference type="Proteomes" id="UP000226192"/>
    </source>
</evidence>
<evidence type="ECO:0000256" key="4">
    <source>
        <dbReference type="ARBA" id="ARBA00022475"/>
    </source>
</evidence>
<feature type="binding site" description="axial binding residue" evidence="15">
    <location>
        <position position="45"/>
    </location>
    <ligand>
        <name>heme</name>
        <dbReference type="ChEBI" id="CHEBI:30413"/>
    </ligand>
    <ligandPart>
        <name>Fe</name>
        <dbReference type="ChEBI" id="CHEBI:18248"/>
    </ligandPart>
</feature>
<protein>
    <recommendedName>
        <fullName evidence="17">CFEM domain-containing protein</fullName>
    </recommendedName>
</protein>